<gene>
    <name evidence="2" type="ORF">CK5_11930</name>
</gene>
<dbReference type="EMBL" id="FP929054">
    <property type="protein sequence ID" value="CBL22661.1"/>
    <property type="molecule type" value="Genomic_DNA"/>
</dbReference>
<accession>D4LYF8</accession>
<feature type="transmembrane region" description="Helical" evidence="1">
    <location>
        <begin position="48"/>
        <end position="69"/>
    </location>
</feature>
<evidence type="ECO:0008006" key="4">
    <source>
        <dbReference type="Google" id="ProtNLM"/>
    </source>
</evidence>
<dbReference type="HOGENOM" id="CLU_111060_1_0_9"/>
<proteinExistence type="predicted"/>
<dbReference type="InterPro" id="IPR009339">
    <property type="entry name" value="DUF998"/>
</dbReference>
<feature type="transmembrane region" description="Helical" evidence="1">
    <location>
        <begin position="75"/>
        <end position="100"/>
    </location>
</feature>
<keyword evidence="1" id="KW-1133">Transmembrane helix</keyword>
<feature type="transmembrane region" description="Helical" evidence="1">
    <location>
        <begin position="141"/>
        <end position="164"/>
    </location>
</feature>
<evidence type="ECO:0000313" key="3">
    <source>
        <dbReference type="Proteomes" id="UP000008955"/>
    </source>
</evidence>
<keyword evidence="1" id="KW-0812">Transmembrane</keyword>
<evidence type="ECO:0000313" key="2">
    <source>
        <dbReference type="EMBL" id="CBL22661.1"/>
    </source>
</evidence>
<sequence>MKILIYIWLITLFMDNLLPLLLARFYPNYEHKEMALSVLGSRQSSVRWIYNVWCILSGIVFCITPYALYQENNNGLAVAIWILLAIYGVGCEIISGFCPLNENRQEDMITKIHGGASAVGFTTLLVVPLLLAILHFQVSEIVVGLISLLCFIAAFVFFCFFIMGEKEKFAKTILRYGGIWQRLILVCCYVPLAVWCVLR</sequence>
<keyword evidence="3" id="KW-1185">Reference proteome</keyword>
<protein>
    <recommendedName>
        <fullName evidence="4">DUF998 domain-containing protein</fullName>
    </recommendedName>
</protein>
<dbReference type="RefSeq" id="WP_015541496.1">
    <property type="nucleotide sequence ID" value="NC_021022.1"/>
</dbReference>
<feature type="transmembrane region" description="Helical" evidence="1">
    <location>
        <begin position="6"/>
        <end position="27"/>
    </location>
</feature>
<dbReference type="AlphaFoldDB" id="D4LYF8"/>
<dbReference type="PATRIC" id="fig|657314.3.peg.1004"/>
<evidence type="ECO:0000256" key="1">
    <source>
        <dbReference type="SAM" id="Phobius"/>
    </source>
</evidence>
<organism evidence="2 3">
    <name type="scientific">Blautia obeum A2-162</name>
    <dbReference type="NCBI Taxonomy" id="657314"/>
    <lineage>
        <taxon>Bacteria</taxon>
        <taxon>Bacillati</taxon>
        <taxon>Bacillota</taxon>
        <taxon>Clostridia</taxon>
        <taxon>Lachnospirales</taxon>
        <taxon>Lachnospiraceae</taxon>
        <taxon>Blautia</taxon>
    </lineage>
</organism>
<dbReference type="Pfam" id="PF06197">
    <property type="entry name" value="DUF998"/>
    <property type="match status" value="1"/>
</dbReference>
<name>D4LYF8_9FIRM</name>
<dbReference type="KEGG" id="rob:CK5_11930"/>
<dbReference type="Proteomes" id="UP000008955">
    <property type="component" value="Chromosome"/>
</dbReference>
<reference evidence="2 3" key="2">
    <citation type="submission" date="2010-03" db="EMBL/GenBank/DDBJ databases">
        <authorList>
            <person name="Pajon A."/>
        </authorList>
    </citation>
    <scope>NUCLEOTIDE SEQUENCE [LARGE SCALE GENOMIC DNA]</scope>
    <source>
        <strain evidence="2 3">A2-162</strain>
    </source>
</reference>
<feature type="transmembrane region" description="Helical" evidence="1">
    <location>
        <begin position="112"/>
        <end position="135"/>
    </location>
</feature>
<feature type="transmembrane region" description="Helical" evidence="1">
    <location>
        <begin position="176"/>
        <end position="198"/>
    </location>
</feature>
<keyword evidence="1" id="KW-0472">Membrane</keyword>
<reference evidence="2 3" key="1">
    <citation type="submission" date="2010-03" db="EMBL/GenBank/DDBJ databases">
        <title>The genome sequence of Ruminococcus obeum A2-162.</title>
        <authorList>
            <consortium name="metaHIT consortium -- http://www.metahit.eu/"/>
            <person name="Pajon A."/>
            <person name="Turner K."/>
            <person name="Parkhill J."/>
            <person name="Duncan S."/>
            <person name="Flint H."/>
        </authorList>
    </citation>
    <scope>NUCLEOTIDE SEQUENCE [LARGE SCALE GENOMIC DNA]</scope>
    <source>
        <strain evidence="2 3">A2-162</strain>
    </source>
</reference>